<proteinExistence type="predicted"/>
<accession>A2DCK9</accession>
<dbReference type="Proteomes" id="UP000001542">
    <property type="component" value="Unassembled WGS sequence"/>
</dbReference>
<dbReference type="VEuPathDB" id="TrichDB:TVAG_250060"/>
<reference evidence="1" key="2">
    <citation type="journal article" date="2007" name="Science">
        <title>Draft genome sequence of the sexually transmitted pathogen Trichomonas vaginalis.</title>
        <authorList>
            <person name="Carlton J.M."/>
            <person name="Hirt R.P."/>
            <person name="Silva J.C."/>
            <person name="Delcher A.L."/>
            <person name="Schatz M."/>
            <person name="Zhao Q."/>
            <person name="Wortman J.R."/>
            <person name="Bidwell S.L."/>
            <person name="Alsmark U.C.M."/>
            <person name="Besteiro S."/>
            <person name="Sicheritz-Ponten T."/>
            <person name="Noel C.J."/>
            <person name="Dacks J.B."/>
            <person name="Foster P.G."/>
            <person name="Simillion C."/>
            <person name="Van de Peer Y."/>
            <person name="Miranda-Saavedra D."/>
            <person name="Barton G.J."/>
            <person name="Westrop G.D."/>
            <person name="Mueller S."/>
            <person name="Dessi D."/>
            <person name="Fiori P.L."/>
            <person name="Ren Q."/>
            <person name="Paulsen I."/>
            <person name="Zhang H."/>
            <person name="Bastida-Corcuera F.D."/>
            <person name="Simoes-Barbosa A."/>
            <person name="Brown M.T."/>
            <person name="Hayes R.D."/>
            <person name="Mukherjee M."/>
            <person name="Okumura C.Y."/>
            <person name="Schneider R."/>
            <person name="Smith A.J."/>
            <person name="Vanacova S."/>
            <person name="Villalvazo M."/>
            <person name="Haas B.J."/>
            <person name="Pertea M."/>
            <person name="Feldblyum T.V."/>
            <person name="Utterback T.R."/>
            <person name="Shu C.L."/>
            <person name="Osoegawa K."/>
            <person name="de Jong P.J."/>
            <person name="Hrdy I."/>
            <person name="Horvathova L."/>
            <person name="Zubacova Z."/>
            <person name="Dolezal P."/>
            <person name="Malik S.B."/>
            <person name="Logsdon J.M. Jr."/>
            <person name="Henze K."/>
            <person name="Gupta A."/>
            <person name="Wang C.C."/>
            <person name="Dunne R.L."/>
            <person name="Upcroft J.A."/>
            <person name="Upcroft P."/>
            <person name="White O."/>
            <person name="Salzberg S.L."/>
            <person name="Tang P."/>
            <person name="Chiu C.-H."/>
            <person name="Lee Y.-S."/>
            <person name="Embley T.M."/>
            <person name="Coombs G.H."/>
            <person name="Mottram J.C."/>
            <person name="Tachezy J."/>
            <person name="Fraser-Liggett C.M."/>
            <person name="Johnson P.J."/>
        </authorList>
    </citation>
    <scope>NUCLEOTIDE SEQUENCE [LARGE SCALE GENOMIC DNA]</scope>
    <source>
        <strain evidence="1">G3</strain>
    </source>
</reference>
<dbReference type="AlphaFoldDB" id="A2DCK9"/>
<evidence type="ECO:0000313" key="2">
    <source>
        <dbReference type="Proteomes" id="UP000001542"/>
    </source>
</evidence>
<evidence type="ECO:0000313" key="1">
    <source>
        <dbReference type="EMBL" id="EAY21946.1"/>
    </source>
</evidence>
<keyword evidence="2" id="KW-1185">Reference proteome</keyword>
<dbReference type="InParanoid" id="A2DCK9"/>
<dbReference type="RefSeq" id="XP_001582932.1">
    <property type="nucleotide sequence ID" value="XM_001582882.1"/>
</dbReference>
<organism evidence="1 2">
    <name type="scientific">Trichomonas vaginalis (strain ATCC PRA-98 / G3)</name>
    <dbReference type="NCBI Taxonomy" id="412133"/>
    <lineage>
        <taxon>Eukaryota</taxon>
        <taxon>Metamonada</taxon>
        <taxon>Parabasalia</taxon>
        <taxon>Trichomonadida</taxon>
        <taxon>Trichomonadidae</taxon>
        <taxon>Trichomonas</taxon>
    </lineage>
</organism>
<protein>
    <submittedName>
        <fullName evidence="1">Uncharacterized protein</fullName>
    </submittedName>
</protein>
<dbReference type="KEGG" id="tva:5467498"/>
<gene>
    <name evidence="1" type="ORF">TVAG_250060</name>
</gene>
<name>A2DCK9_TRIV3</name>
<reference evidence="1" key="1">
    <citation type="submission" date="2006-10" db="EMBL/GenBank/DDBJ databases">
        <authorList>
            <person name="Amadeo P."/>
            <person name="Zhao Q."/>
            <person name="Wortman J."/>
            <person name="Fraser-Liggett C."/>
            <person name="Carlton J."/>
        </authorList>
    </citation>
    <scope>NUCLEOTIDE SEQUENCE</scope>
    <source>
        <strain evidence="1">G3</strain>
    </source>
</reference>
<dbReference type="EMBL" id="DS113187">
    <property type="protein sequence ID" value="EAY21946.1"/>
    <property type="molecule type" value="Genomic_DNA"/>
</dbReference>
<dbReference type="VEuPathDB" id="TrichDB:TVAGG3_0956260"/>
<sequence length="163" mass="19408">MNYIIFDDPNDSNKNFPKKHLISVYATVTVQNNFKSVEQLLHAVSAETDYKLQYSISKEITILKDYQNESDSSEMLKNALLFELNENKDENELVNRSVYYVSYNEDIRNMIIVYRRCDTHNIQFTYLEGSYTFLKVNWNNYVLYHELPYKKKPLENVKSHPII</sequence>